<name>A0A4U0Y0V2_9PEZI</name>
<feature type="compositionally biased region" description="Gly residues" evidence="1">
    <location>
        <begin position="411"/>
        <end position="420"/>
    </location>
</feature>
<dbReference type="STRING" id="329884.A0A4U0Y0V2"/>
<evidence type="ECO:0000256" key="1">
    <source>
        <dbReference type="SAM" id="MobiDB-lite"/>
    </source>
</evidence>
<dbReference type="Proteomes" id="UP000309340">
    <property type="component" value="Unassembled WGS sequence"/>
</dbReference>
<protein>
    <submittedName>
        <fullName evidence="2">Uncharacterized protein</fullName>
    </submittedName>
</protein>
<feature type="compositionally biased region" description="Basic and acidic residues" evidence="1">
    <location>
        <begin position="563"/>
        <end position="596"/>
    </location>
</feature>
<dbReference type="AlphaFoldDB" id="A0A4U0Y0V2"/>
<organism evidence="2 3">
    <name type="scientific">Friedmanniomyces simplex</name>
    <dbReference type="NCBI Taxonomy" id="329884"/>
    <lineage>
        <taxon>Eukaryota</taxon>
        <taxon>Fungi</taxon>
        <taxon>Dikarya</taxon>
        <taxon>Ascomycota</taxon>
        <taxon>Pezizomycotina</taxon>
        <taxon>Dothideomycetes</taxon>
        <taxon>Dothideomycetidae</taxon>
        <taxon>Mycosphaerellales</taxon>
        <taxon>Teratosphaeriaceae</taxon>
        <taxon>Friedmanniomyces</taxon>
    </lineage>
</organism>
<sequence length="608" mass="63153">MGLDCSRPCHETITEFYLPTGFGPGGGGGRHHQFPYHVDSWQTRDFDRFGEILSEYYSPRRQGQRGGGRGMGMMSPPGYEYAVGGGGGGGGEMGMGMGMGIGGPMQGPGIPYMKPTPSYFPWMNGMNNMNNMQPPPVNDFHNLKAGGGGRQGRYPTMSDFERMQEQIDDRFRRMAEEYQKNLVERDAFLFGSEAERRQEQYKQRMLKTLQEMMPQLSQLFAMGGQMGPGVGMGGGAGGMGGNPMMGMGMGMGGGMGAGGGGGGGGAAGMGGFGEMGGMNPMTGGPMGGGSPMAAMSPPMMGGGDPRMMGMGGGGGGFGGGMDGMRGGRRRGRRALNFGGGGGGFDDDDDDFGGGGGLRRNRRRRRRGAFGGDDDDDMFAGFGQEPRPSPRGPPPRPRRPGPRPERGDGPFFDGGGGGGHLGAAFDADLFDDRQQAMPSAPEQASKFGLRSDTGMRPVSGPPMSEHPSSAQDSTPGVFGSPPLGSMRGAPPSPFAADDFRSRPTPNLGPLGDPSTYGASAPPDLSPYGNAFNSSFVPGGVGGGGGPSSRPLSPVPGPGILRTGGEPRRPGLDRKNVSFEAEAKLSRSRSDEERRGEADAGSTLGPRDIK</sequence>
<evidence type="ECO:0000313" key="2">
    <source>
        <dbReference type="EMBL" id="TKA81938.1"/>
    </source>
</evidence>
<keyword evidence="3" id="KW-1185">Reference proteome</keyword>
<proteinExistence type="predicted"/>
<feature type="region of interest" description="Disordered" evidence="1">
    <location>
        <begin position="322"/>
        <end position="608"/>
    </location>
</feature>
<feature type="compositionally biased region" description="Basic residues" evidence="1">
    <location>
        <begin position="358"/>
        <end position="367"/>
    </location>
</feature>
<comment type="caution">
    <text evidence="2">The sequence shown here is derived from an EMBL/GenBank/DDBJ whole genome shotgun (WGS) entry which is preliminary data.</text>
</comment>
<gene>
    <name evidence="2" type="ORF">B0A55_01943</name>
</gene>
<evidence type="ECO:0000313" key="3">
    <source>
        <dbReference type="Proteomes" id="UP000309340"/>
    </source>
</evidence>
<dbReference type="OrthoDB" id="3650610at2759"/>
<accession>A0A4U0Y0V2</accession>
<reference evidence="2 3" key="1">
    <citation type="submission" date="2017-03" db="EMBL/GenBank/DDBJ databases">
        <title>Genomes of endolithic fungi from Antarctica.</title>
        <authorList>
            <person name="Coleine C."/>
            <person name="Masonjones S."/>
            <person name="Stajich J.E."/>
        </authorList>
    </citation>
    <scope>NUCLEOTIDE SEQUENCE [LARGE SCALE GENOMIC DNA]</scope>
    <source>
        <strain evidence="2 3">CCFEE 5184</strain>
    </source>
</reference>
<dbReference type="EMBL" id="NAJQ01000043">
    <property type="protein sequence ID" value="TKA81938.1"/>
    <property type="molecule type" value="Genomic_DNA"/>
</dbReference>